<dbReference type="InterPro" id="IPR038318">
    <property type="entry name" value="KdpD_sf"/>
</dbReference>
<dbReference type="GO" id="GO:0005524">
    <property type="term" value="F:ATP binding"/>
    <property type="evidence" value="ECO:0007669"/>
    <property type="project" value="UniProtKB-KW"/>
</dbReference>
<sequence length="363" mass="38055">MGIRGRASRLLSDRVDWRPRPLWGLLAAVLLLLLLTAIGLGLRGGGQVALSSAVLVYLVAVVIVAIVGGVWPGVAAAVASDALLNWFFIPPYRTLAVDDPDNLTTLVVYVLVAVTVSVLVNVAAGQRAAAERSGSRAQQLAEVDRLRTTILRAVGHDLRTPLTAIKTAASGLSSRDVRFSDEDRAELVDTVVESADRLGDLIENLLALSRLQAGVLSVELQPIGVDEVVAQAALGFDPARLHAQVPDDLPLVYADPGLLERVIANLVDNALRAAAGGDVSVLAEVHGDTVRVAVVDHGPGIAPADLDRVFAPFQRLGDRSAEGHLGLGLAIARGFTDAMNGRLVPSRTPGGGLTMTIDLPIAR</sequence>
<gene>
    <name evidence="16" type="ORF">BJY16_005628</name>
</gene>
<keyword evidence="12" id="KW-0902">Two-component regulatory system</keyword>
<dbReference type="Pfam" id="PF02518">
    <property type="entry name" value="HATPase_c"/>
    <property type="match status" value="1"/>
</dbReference>
<dbReference type="PRINTS" id="PR00344">
    <property type="entry name" value="BCTRLSENSOR"/>
</dbReference>
<proteinExistence type="predicted"/>
<evidence type="ECO:0000313" key="17">
    <source>
        <dbReference type="Proteomes" id="UP000546162"/>
    </source>
</evidence>
<dbReference type="Pfam" id="PF00512">
    <property type="entry name" value="HisKA"/>
    <property type="match status" value="1"/>
</dbReference>
<dbReference type="PROSITE" id="PS50109">
    <property type="entry name" value="HIS_KIN"/>
    <property type="match status" value="1"/>
</dbReference>
<feature type="transmembrane region" description="Helical" evidence="14">
    <location>
        <begin position="22"/>
        <end position="42"/>
    </location>
</feature>
<keyword evidence="11 14" id="KW-1133">Transmembrane helix</keyword>
<keyword evidence="9 16" id="KW-0418">Kinase</keyword>
<comment type="caution">
    <text evidence="16">The sequence shown here is derived from an EMBL/GenBank/DDBJ whole genome shotgun (WGS) entry which is preliminary data.</text>
</comment>
<dbReference type="PANTHER" id="PTHR45569:SF1">
    <property type="entry name" value="SENSOR PROTEIN KDPD"/>
    <property type="match status" value="1"/>
</dbReference>
<feature type="transmembrane region" description="Helical" evidence="14">
    <location>
        <begin position="54"/>
        <end position="83"/>
    </location>
</feature>
<keyword evidence="10" id="KW-0067">ATP-binding</keyword>
<dbReference type="SUPFAM" id="SSF55874">
    <property type="entry name" value="ATPase domain of HSP90 chaperone/DNA topoisomerase II/histidine kinase"/>
    <property type="match status" value="1"/>
</dbReference>
<dbReference type="InterPro" id="IPR004358">
    <property type="entry name" value="Sig_transdc_His_kin-like_C"/>
</dbReference>
<evidence type="ECO:0000256" key="5">
    <source>
        <dbReference type="ARBA" id="ARBA00022553"/>
    </source>
</evidence>
<evidence type="ECO:0000256" key="10">
    <source>
        <dbReference type="ARBA" id="ARBA00022840"/>
    </source>
</evidence>
<dbReference type="InterPro" id="IPR003594">
    <property type="entry name" value="HATPase_dom"/>
</dbReference>
<dbReference type="AlphaFoldDB" id="A0A7W7H1N7"/>
<dbReference type="InterPro" id="IPR036890">
    <property type="entry name" value="HATPase_C_sf"/>
</dbReference>
<evidence type="ECO:0000259" key="15">
    <source>
        <dbReference type="PROSITE" id="PS50109"/>
    </source>
</evidence>
<evidence type="ECO:0000256" key="1">
    <source>
        <dbReference type="ARBA" id="ARBA00000085"/>
    </source>
</evidence>
<comment type="subcellular location">
    <subcellularLocation>
        <location evidence="3">Cell membrane</location>
    </subcellularLocation>
    <subcellularLocation>
        <location evidence="2">Membrane</location>
        <topology evidence="2">Multi-pass membrane protein</topology>
    </subcellularLocation>
</comment>
<evidence type="ECO:0000256" key="14">
    <source>
        <dbReference type="SAM" id="Phobius"/>
    </source>
</evidence>
<dbReference type="GO" id="GO:0005886">
    <property type="term" value="C:plasma membrane"/>
    <property type="evidence" value="ECO:0007669"/>
    <property type="project" value="UniProtKB-SubCell"/>
</dbReference>
<dbReference type="EC" id="2.7.13.3" evidence="4"/>
<evidence type="ECO:0000256" key="3">
    <source>
        <dbReference type="ARBA" id="ARBA00004236"/>
    </source>
</evidence>
<keyword evidence="17" id="KW-1185">Reference proteome</keyword>
<dbReference type="CDD" id="cd00075">
    <property type="entry name" value="HATPase"/>
    <property type="match status" value="1"/>
</dbReference>
<dbReference type="Gene3D" id="1.10.287.130">
    <property type="match status" value="1"/>
</dbReference>
<evidence type="ECO:0000256" key="4">
    <source>
        <dbReference type="ARBA" id="ARBA00012438"/>
    </source>
</evidence>
<accession>A0A7W7H1N7</accession>
<dbReference type="InterPro" id="IPR003661">
    <property type="entry name" value="HisK_dim/P_dom"/>
</dbReference>
<dbReference type="InterPro" id="IPR005467">
    <property type="entry name" value="His_kinase_dom"/>
</dbReference>
<evidence type="ECO:0000256" key="9">
    <source>
        <dbReference type="ARBA" id="ARBA00022777"/>
    </source>
</evidence>
<evidence type="ECO:0000256" key="7">
    <source>
        <dbReference type="ARBA" id="ARBA00022692"/>
    </source>
</evidence>
<dbReference type="SMART" id="SM00388">
    <property type="entry name" value="HisKA"/>
    <property type="match status" value="1"/>
</dbReference>
<dbReference type="Proteomes" id="UP000546162">
    <property type="component" value="Unassembled WGS sequence"/>
</dbReference>
<evidence type="ECO:0000256" key="13">
    <source>
        <dbReference type="ARBA" id="ARBA00023136"/>
    </source>
</evidence>
<comment type="catalytic activity">
    <reaction evidence="1">
        <text>ATP + protein L-histidine = ADP + protein N-phospho-L-histidine.</text>
        <dbReference type="EC" id="2.7.13.3"/>
    </reaction>
</comment>
<reference evidence="16 17" key="1">
    <citation type="submission" date="2020-08" db="EMBL/GenBank/DDBJ databases">
        <title>Sequencing the genomes of 1000 actinobacteria strains.</title>
        <authorList>
            <person name="Klenk H.-P."/>
        </authorList>
    </citation>
    <scope>NUCLEOTIDE SEQUENCE [LARGE SCALE GENOMIC DNA]</scope>
    <source>
        <strain evidence="16 17">DSM 45809</strain>
    </source>
</reference>
<name>A0A7W7H1N7_9ACTN</name>
<feature type="transmembrane region" description="Helical" evidence="14">
    <location>
        <begin position="103"/>
        <end position="124"/>
    </location>
</feature>
<dbReference type="InterPro" id="IPR036097">
    <property type="entry name" value="HisK_dim/P_sf"/>
</dbReference>
<keyword evidence="5" id="KW-0597">Phosphoprotein</keyword>
<dbReference type="Pfam" id="PF13493">
    <property type="entry name" value="DUF4118"/>
    <property type="match status" value="1"/>
</dbReference>
<keyword evidence="13 14" id="KW-0472">Membrane</keyword>
<dbReference type="Gene3D" id="1.20.120.620">
    <property type="entry name" value="Backbone structure of the membrane domain of e. Coli histidine kinase receptor kdpd"/>
    <property type="match status" value="1"/>
</dbReference>
<dbReference type="Gene3D" id="3.30.565.10">
    <property type="entry name" value="Histidine kinase-like ATPase, C-terminal domain"/>
    <property type="match status" value="1"/>
</dbReference>
<dbReference type="PANTHER" id="PTHR45569">
    <property type="entry name" value="SENSOR PROTEIN KDPD"/>
    <property type="match status" value="1"/>
</dbReference>
<keyword evidence="8" id="KW-0547">Nucleotide-binding</keyword>
<keyword evidence="6 16" id="KW-0808">Transferase</keyword>
<evidence type="ECO:0000256" key="11">
    <source>
        <dbReference type="ARBA" id="ARBA00022989"/>
    </source>
</evidence>
<keyword evidence="7 14" id="KW-0812">Transmembrane</keyword>
<evidence type="ECO:0000256" key="8">
    <source>
        <dbReference type="ARBA" id="ARBA00022741"/>
    </source>
</evidence>
<dbReference type="GO" id="GO:0000155">
    <property type="term" value="F:phosphorelay sensor kinase activity"/>
    <property type="evidence" value="ECO:0007669"/>
    <property type="project" value="InterPro"/>
</dbReference>
<dbReference type="SUPFAM" id="SSF47384">
    <property type="entry name" value="Homodimeric domain of signal transducing histidine kinase"/>
    <property type="match status" value="1"/>
</dbReference>
<protein>
    <recommendedName>
        <fullName evidence="4">histidine kinase</fullName>
        <ecNumber evidence="4">2.7.13.3</ecNumber>
    </recommendedName>
</protein>
<evidence type="ECO:0000256" key="2">
    <source>
        <dbReference type="ARBA" id="ARBA00004141"/>
    </source>
</evidence>
<evidence type="ECO:0000256" key="12">
    <source>
        <dbReference type="ARBA" id="ARBA00023012"/>
    </source>
</evidence>
<dbReference type="SMART" id="SM00387">
    <property type="entry name" value="HATPase_c"/>
    <property type="match status" value="1"/>
</dbReference>
<dbReference type="InterPro" id="IPR025201">
    <property type="entry name" value="KdpD_TM"/>
</dbReference>
<feature type="domain" description="Histidine kinase" evidence="15">
    <location>
        <begin position="153"/>
        <end position="363"/>
    </location>
</feature>
<evidence type="ECO:0000256" key="6">
    <source>
        <dbReference type="ARBA" id="ARBA00022679"/>
    </source>
</evidence>
<dbReference type="CDD" id="cd00082">
    <property type="entry name" value="HisKA"/>
    <property type="match status" value="1"/>
</dbReference>
<evidence type="ECO:0000313" key="16">
    <source>
        <dbReference type="EMBL" id="MBB4742169.1"/>
    </source>
</evidence>
<dbReference type="EMBL" id="JACHNB010000001">
    <property type="protein sequence ID" value="MBB4742169.1"/>
    <property type="molecule type" value="Genomic_DNA"/>
</dbReference>
<organism evidence="16 17">
    <name type="scientific">Actinoplanes octamycinicus</name>
    <dbReference type="NCBI Taxonomy" id="135948"/>
    <lineage>
        <taxon>Bacteria</taxon>
        <taxon>Bacillati</taxon>
        <taxon>Actinomycetota</taxon>
        <taxon>Actinomycetes</taxon>
        <taxon>Micromonosporales</taxon>
        <taxon>Micromonosporaceae</taxon>
        <taxon>Actinoplanes</taxon>
    </lineage>
</organism>
<dbReference type="RefSeq" id="WP_185042575.1">
    <property type="nucleotide sequence ID" value="NZ_BAABFG010000005.1"/>
</dbReference>
<dbReference type="InterPro" id="IPR052023">
    <property type="entry name" value="Histidine_kinase_KdpD"/>
</dbReference>